<proteinExistence type="predicted"/>
<dbReference type="PANTHER" id="PTHR43585:SF2">
    <property type="entry name" value="ATP-GRASP ENZYME FSQD"/>
    <property type="match status" value="1"/>
</dbReference>
<dbReference type="InterPro" id="IPR052032">
    <property type="entry name" value="ATP-dep_AA_Ligase"/>
</dbReference>
<dbReference type="Gene3D" id="3.30.470.20">
    <property type="entry name" value="ATP-grasp fold, B domain"/>
    <property type="match status" value="1"/>
</dbReference>
<evidence type="ECO:0000256" key="1">
    <source>
        <dbReference type="ARBA" id="ARBA00022598"/>
    </source>
</evidence>
<dbReference type="SUPFAM" id="SSF56059">
    <property type="entry name" value="Glutathione synthetase ATP-binding domain-like"/>
    <property type="match status" value="1"/>
</dbReference>
<sequence>MNSHKITEIFVLGLDEPNLRTLRRVPGADHYRFHPLLSIPELQEGEIPIADLFDKAVRELDSFDGEIGAIVGYWDFPVSTMVPLLCRRYGLPGPDLEGVIKCEHKYWSRLEQRQVLDDEVPPFGLVDLDGELEPPEGLQFPMWLKPVKSFSSELAFKVSDEGEFTEAVERIREGIERVGKPFQYLLDQIPDLDMPPEVEAAGALSCLAEESMSGVQAATEGFVHDGEVVVNGALDSIDYPGRSSFLRHQYPSQLPEAVVRTMFDVSRRVISRIGLDNSMFSIEFFCEPESGRVRVLEINPRHSQSHAEMFEDVDGVPNHHCMLELGLGRRPSMPRGEGRHRISAKWYHRRFADAVVRRVPSKEEIQELEREIPGITVNVVPDEGQRLSDMDAQDSYSYELALVHVGADSEAELKEKYQRAIDALKFEFEEE</sequence>
<comment type="caution">
    <text evidence="6">The sequence shown here is derived from an EMBL/GenBank/DDBJ whole genome shotgun (WGS) entry which is preliminary data.</text>
</comment>
<keyword evidence="3 4" id="KW-0067">ATP-binding</keyword>
<keyword evidence="2 4" id="KW-0547">Nucleotide-binding</keyword>
<feature type="domain" description="ATP-grasp" evidence="5">
    <location>
        <begin position="110"/>
        <end position="327"/>
    </location>
</feature>
<evidence type="ECO:0000256" key="3">
    <source>
        <dbReference type="ARBA" id="ARBA00022840"/>
    </source>
</evidence>
<reference evidence="7" key="1">
    <citation type="journal article" date="2019" name="Int. J. Syst. Evol. Microbiol.">
        <title>The Global Catalogue of Microorganisms (GCM) 10K type strain sequencing project: providing services to taxonomists for standard genome sequencing and annotation.</title>
        <authorList>
            <consortium name="The Broad Institute Genomics Platform"/>
            <consortium name="The Broad Institute Genome Sequencing Center for Infectious Disease"/>
            <person name="Wu L."/>
            <person name="Ma J."/>
        </authorList>
    </citation>
    <scope>NUCLEOTIDE SEQUENCE [LARGE SCALE GENOMIC DNA]</scope>
    <source>
        <strain evidence="7">CGMCC 4.7645</strain>
    </source>
</reference>
<evidence type="ECO:0000256" key="2">
    <source>
        <dbReference type="ARBA" id="ARBA00022741"/>
    </source>
</evidence>
<dbReference type="EMBL" id="JBHUKR010000009">
    <property type="protein sequence ID" value="MFD2418826.1"/>
    <property type="molecule type" value="Genomic_DNA"/>
</dbReference>
<dbReference type="Pfam" id="PF13535">
    <property type="entry name" value="ATP-grasp_4"/>
    <property type="match status" value="1"/>
</dbReference>
<keyword evidence="1" id="KW-0436">Ligase</keyword>
<dbReference type="Proteomes" id="UP001597417">
    <property type="component" value="Unassembled WGS sequence"/>
</dbReference>
<protein>
    <submittedName>
        <fullName evidence="6">ATP-grasp domain-containing protein</fullName>
    </submittedName>
</protein>
<dbReference type="PANTHER" id="PTHR43585">
    <property type="entry name" value="FUMIPYRROLE BIOSYNTHESIS PROTEIN C"/>
    <property type="match status" value="1"/>
</dbReference>
<organism evidence="6 7">
    <name type="scientific">Amycolatopsis pigmentata</name>
    <dbReference type="NCBI Taxonomy" id="450801"/>
    <lineage>
        <taxon>Bacteria</taxon>
        <taxon>Bacillati</taxon>
        <taxon>Actinomycetota</taxon>
        <taxon>Actinomycetes</taxon>
        <taxon>Pseudonocardiales</taxon>
        <taxon>Pseudonocardiaceae</taxon>
        <taxon>Amycolatopsis</taxon>
    </lineage>
</organism>
<evidence type="ECO:0000259" key="5">
    <source>
        <dbReference type="PROSITE" id="PS50975"/>
    </source>
</evidence>
<dbReference type="InterPro" id="IPR011761">
    <property type="entry name" value="ATP-grasp"/>
</dbReference>
<dbReference type="RefSeq" id="WP_378266829.1">
    <property type="nucleotide sequence ID" value="NZ_JBHUKR010000009.1"/>
</dbReference>
<evidence type="ECO:0000313" key="6">
    <source>
        <dbReference type="EMBL" id="MFD2418826.1"/>
    </source>
</evidence>
<dbReference type="PROSITE" id="PS50975">
    <property type="entry name" value="ATP_GRASP"/>
    <property type="match status" value="1"/>
</dbReference>
<gene>
    <name evidence="6" type="ORF">ACFSXZ_21080</name>
</gene>
<evidence type="ECO:0000313" key="7">
    <source>
        <dbReference type="Proteomes" id="UP001597417"/>
    </source>
</evidence>
<accession>A0ABW5FY43</accession>
<keyword evidence="7" id="KW-1185">Reference proteome</keyword>
<name>A0ABW5FY43_9PSEU</name>
<evidence type="ECO:0000256" key="4">
    <source>
        <dbReference type="PROSITE-ProRule" id="PRU00409"/>
    </source>
</evidence>